<accession>A0ABP7DSE9</accession>
<reference evidence="2" key="1">
    <citation type="journal article" date="2019" name="Int. J. Syst. Evol. Microbiol.">
        <title>The Global Catalogue of Microorganisms (GCM) 10K type strain sequencing project: providing services to taxonomists for standard genome sequencing and annotation.</title>
        <authorList>
            <consortium name="The Broad Institute Genomics Platform"/>
            <consortium name="The Broad Institute Genome Sequencing Center for Infectious Disease"/>
            <person name="Wu L."/>
            <person name="Ma J."/>
        </authorList>
    </citation>
    <scope>NUCLEOTIDE SEQUENCE [LARGE SCALE GENOMIC DNA]</scope>
    <source>
        <strain evidence="2">JCM 16548</strain>
    </source>
</reference>
<evidence type="ECO:0008006" key="3">
    <source>
        <dbReference type="Google" id="ProtNLM"/>
    </source>
</evidence>
<organism evidence="1 2">
    <name type="scientific">Microlunatus aurantiacus</name>
    <dbReference type="NCBI Taxonomy" id="446786"/>
    <lineage>
        <taxon>Bacteria</taxon>
        <taxon>Bacillati</taxon>
        <taxon>Actinomycetota</taxon>
        <taxon>Actinomycetes</taxon>
        <taxon>Propionibacteriales</taxon>
        <taxon>Propionibacteriaceae</taxon>
        <taxon>Microlunatus</taxon>
    </lineage>
</organism>
<evidence type="ECO:0000313" key="1">
    <source>
        <dbReference type="EMBL" id="GAA3709324.1"/>
    </source>
</evidence>
<evidence type="ECO:0000313" key="2">
    <source>
        <dbReference type="Proteomes" id="UP001500051"/>
    </source>
</evidence>
<proteinExistence type="predicted"/>
<dbReference type="EMBL" id="BAAAYX010000013">
    <property type="protein sequence ID" value="GAA3709324.1"/>
    <property type="molecule type" value="Genomic_DNA"/>
</dbReference>
<comment type="caution">
    <text evidence="1">The sequence shown here is derived from an EMBL/GenBank/DDBJ whole genome shotgun (WGS) entry which is preliminary data.</text>
</comment>
<dbReference type="Proteomes" id="UP001500051">
    <property type="component" value="Unassembled WGS sequence"/>
</dbReference>
<protein>
    <recommendedName>
        <fullName evidence="3">Helix-turn-helix domain-containing protein</fullName>
    </recommendedName>
</protein>
<name>A0ABP7DSE9_9ACTN</name>
<keyword evidence="2" id="KW-1185">Reference proteome</keyword>
<sequence length="166" mass="18005">MTPALQPILFSYDPDAEGVWVDAAPFRAHLTLLLAAGLTEPVVARLAGVSVRSVAHLAHGRRGRVMRRICGDTGRRLLRITVTEARSIRHRPVPVRASRYRLRAMTAAGWSVERLADDLGLAIPVLERVIGRGSATCSQLVALTVAAAYEQWETDQDLAGPHIAVA</sequence>
<dbReference type="RefSeq" id="WP_344813147.1">
    <property type="nucleotide sequence ID" value="NZ_BAAAYX010000013.1"/>
</dbReference>
<gene>
    <name evidence="1" type="ORF">GCM10022204_29470</name>
</gene>